<dbReference type="AlphaFoldDB" id="A0A0L0HSL8"/>
<dbReference type="VEuPathDB" id="FungiDB:SPPG_01322"/>
<keyword evidence="3" id="KW-1185">Reference proteome</keyword>
<accession>A0A0L0HSL8</accession>
<dbReference type="OrthoDB" id="2137748at2759"/>
<evidence type="ECO:0000313" key="2">
    <source>
        <dbReference type="EMBL" id="KND03869.1"/>
    </source>
</evidence>
<name>A0A0L0HSL8_SPIPD</name>
<reference evidence="2 3" key="1">
    <citation type="submission" date="2009-08" db="EMBL/GenBank/DDBJ databases">
        <title>The Genome Sequence of Spizellomyces punctatus strain DAOM BR117.</title>
        <authorList>
            <consortium name="The Broad Institute Genome Sequencing Platform"/>
            <person name="Russ C."/>
            <person name="Cuomo C."/>
            <person name="Shea T."/>
            <person name="Young S.K."/>
            <person name="Zeng Q."/>
            <person name="Koehrsen M."/>
            <person name="Haas B."/>
            <person name="Borodovsky M."/>
            <person name="Guigo R."/>
            <person name="Alvarado L."/>
            <person name="Berlin A."/>
            <person name="Bochicchio J."/>
            <person name="Borenstein D."/>
            <person name="Chapman S."/>
            <person name="Chen Z."/>
            <person name="Engels R."/>
            <person name="Freedman E."/>
            <person name="Gellesch M."/>
            <person name="Goldberg J."/>
            <person name="Griggs A."/>
            <person name="Gujja S."/>
            <person name="Heiman D."/>
            <person name="Hepburn T."/>
            <person name="Howarth C."/>
            <person name="Jen D."/>
            <person name="Larson L."/>
            <person name="Lewis B."/>
            <person name="Mehta T."/>
            <person name="Park D."/>
            <person name="Pearson M."/>
            <person name="Roberts A."/>
            <person name="Saif S."/>
            <person name="Shenoy N."/>
            <person name="Sisk P."/>
            <person name="Stolte C."/>
            <person name="Sykes S."/>
            <person name="Thomson T."/>
            <person name="Walk T."/>
            <person name="White J."/>
            <person name="Yandava C."/>
            <person name="Burger G."/>
            <person name="Gray M.W."/>
            <person name="Holland P.W.H."/>
            <person name="King N."/>
            <person name="Lang F.B.F."/>
            <person name="Roger A.J."/>
            <person name="Ruiz-Trillo I."/>
            <person name="Lander E."/>
            <person name="Nusbaum C."/>
        </authorList>
    </citation>
    <scope>NUCLEOTIDE SEQUENCE [LARGE SCALE GENOMIC DNA]</scope>
    <source>
        <strain evidence="2 3">DAOM BR117</strain>
    </source>
</reference>
<protein>
    <submittedName>
        <fullName evidence="2">Uncharacterized protein</fullName>
    </submittedName>
</protein>
<dbReference type="EMBL" id="KQ257451">
    <property type="protein sequence ID" value="KND03869.1"/>
    <property type="molecule type" value="Genomic_DNA"/>
</dbReference>
<feature type="region of interest" description="Disordered" evidence="1">
    <location>
        <begin position="63"/>
        <end position="118"/>
    </location>
</feature>
<organism evidence="2 3">
    <name type="scientific">Spizellomyces punctatus (strain DAOM BR117)</name>
    <dbReference type="NCBI Taxonomy" id="645134"/>
    <lineage>
        <taxon>Eukaryota</taxon>
        <taxon>Fungi</taxon>
        <taxon>Fungi incertae sedis</taxon>
        <taxon>Chytridiomycota</taxon>
        <taxon>Chytridiomycota incertae sedis</taxon>
        <taxon>Chytridiomycetes</taxon>
        <taxon>Spizellomycetales</taxon>
        <taxon>Spizellomycetaceae</taxon>
        <taxon>Spizellomyces</taxon>
    </lineage>
</organism>
<gene>
    <name evidence="2" type="ORF">SPPG_01322</name>
</gene>
<proteinExistence type="predicted"/>
<dbReference type="GeneID" id="27684993"/>
<dbReference type="InParanoid" id="A0A0L0HSL8"/>
<evidence type="ECO:0000313" key="3">
    <source>
        <dbReference type="Proteomes" id="UP000053201"/>
    </source>
</evidence>
<dbReference type="RefSeq" id="XP_016611908.1">
    <property type="nucleotide sequence ID" value="XM_016749643.1"/>
</dbReference>
<evidence type="ECO:0000256" key="1">
    <source>
        <dbReference type="SAM" id="MobiDB-lite"/>
    </source>
</evidence>
<dbReference type="Proteomes" id="UP000053201">
    <property type="component" value="Unassembled WGS sequence"/>
</dbReference>
<dbReference type="Gene3D" id="1.20.5.110">
    <property type="match status" value="1"/>
</dbReference>
<sequence length="118" mass="12644">MNHQRQPPLTEYRDANDLVESLSTGIKQMAMFLTRFESHSRTHLSSLSEKLSATERRLAVLEAKTKSSTTTPAAGLHSSDASPHESYAVLSPVPQGSSQQPGDRVSAAPVGGEPTQTA</sequence>